<keyword evidence="1" id="KW-0732">Signal</keyword>
<organism evidence="2 3">
    <name type="scientific">Alteromonas alba</name>
    <dbReference type="NCBI Taxonomy" id="2079529"/>
    <lineage>
        <taxon>Bacteria</taxon>
        <taxon>Pseudomonadati</taxon>
        <taxon>Pseudomonadota</taxon>
        <taxon>Gammaproteobacteria</taxon>
        <taxon>Alteromonadales</taxon>
        <taxon>Alteromonadaceae</taxon>
        <taxon>Alteromonas/Salinimonas group</taxon>
        <taxon>Alteromonas</taxon>
    </lineage>
</organism>
<dbReference type="InterPro" id="IPR023214">
    <property type="entry name" value="HAD_sf"/>
</dbReference>
<protein>
    <recommendedName>
        <fullName evidence="4">DUF2608 domain-containing protein</fullName>
    </recommendedName>
</protein>
<gene>
    <name evidence="2" type="ORF">C6Y40_01395</name>
</gene>
<accession>A0A2S9VFZ7</accession>
<name>A0A2S9VFZ7_9ALTE</name>
<dbReference type="InterPro" id="IPR022565">
    <property type="entry name" value="DUF2608"/>
</dbReference>
<dbReference type="InterPro" id="IPR036412">
    <property type="entry name" value="HAD-like_sf"/>
</dbReference>
<dbReference type="Gene3D" id="3.40.50.1000">
    <property type="entry name" value="HAD superfamily/HAD-like"/>
    <property type="match status" value="1"/>
</dbReference>
<dbReference type="SUPFAM" id="SSF56784">
    <property type="entry name" value="HAD-like"/>
    <property type="match status" value="1"/>
</dbReference>
<comment type="caution">
    <text evidence="2">The sequence shown here is derived from an EMBL/GenBank/DDBJ whole genome shotgun (WGS) entry which is preliminary data.</text>
</comment>
<dbReference type="RefSeq" id="WP_105933001.1">
    <property type="nucleotide sequence ID" value="NZ_PVNP01000012.1"/>
</dbReference>
<proteinExistence type="predicted"/>
<keyword evidence="3" id="KW-1185">Reference proteome</keyword>
<dbReference type="EMBL" id="PVNP01000012">
    <property type="protein sequence ID" value="PRO75388.1"/>
    <property type="molecule type" value="Genomic_DNA"/>
</dbReference>
<dbReference type="Proteomes" id="UP000238949">
    <property type="component" value="Unassembled WGS sequence"/>
</dbReference>
<reference evidence="3" key="1">
    <citation type="journal article" date="2020" name="Int. J. Syst. Evol. Microbiol.">
        <title>Alteromonas alba sp. nov., a marine bacterium isolated from the seawater of the West Pacific Ocean.</title>
        <authorList>
            <person name="Sun C."/>
            <person name="Wu Y.-H."/>
            <person name="Xamxidin M."/>
            <person name="Cheng H."/>
            <person name="Xu X.-W."/>
        </authorList>
    </citation>
    <scope>NUCLEOTIDE SEQUENCE [LARGE SCALE GENOMIC DNA]</scope>
    <source>
        <strain evidence="3">190</strain>
    </source>
</reference>
<evidence type="ECO:0000256" key="1">
    <source>
        <dbReference type="ARBA" id="ARBA00022729"/>
    </source>
</evidence>
<evidence type="ECO:0008006" key="4">
    <source>
        <dbReference type="Google" id="ProtNLM"/>
    </source>
</evidence>
<evidence type="ECO:0000313" key="2">
    <source>
        <dbReference type="EMBL" id="PRO75388.1"/>
    </source>
</evidence>
<sequence>MPSLSFPDNALRAVFFALVLAATGCSSTTSTIDSEVTVAEASTFDEIAPVVANLNSQYGAENVLIVADIDNTLLTSATDLGGDIWYQWQRGKLAVKPTEQQKVSCLFEDAISLLYELGPMNLTEQQVPALLRNWQSAGNTLLLLTSRAPKNRAATERELLRHGIDVSQAALTPVDNTNPVYREKLEREMSYSRGLMMTTGMNKGTMLEWILNATERQFDAIVFVDDSHTNIENMDNAWQQHNTDMRIFHYTHVEAERKKLQGQVLTEVQAERMANDYAKLIATLNSIFPARQNDGQCLGQ</sequence>
<evidence type="ECO:0000313" key="3">
    <source>
        <dbReference type="Proteomes" id="UP000238949"/>
    </source>
</evidence>
<dbReference type="OrthoDB" id="7170926at2"/>
<dbReference type="Pfam" id="PF11019">
    <property type="entry name" value="DUF2608"/>
    <property type="match status" value="1"/>
</dbReference>
<dbReference type="AlphaFoldDB" id="A0A2S9VFZ7"/>